<dbReference type="GO" id="GO:0005524">
    <property type="term" value="F:ATP binding"/>
    <property type="evidence" value="ECO:0007669"/>
    <property type="project" value="UniProtKB-KW"/>
</dbReference>
<dbReference type="Proteomes" id="UP000064912">
    <property type="component" value="Chromosome"/>
</dbReference>
<evidence type="ECO:0000313" key="6">
    <source>
        <dbReference type="Proteomes" id="UP000064912"/>
    </source>
</evidence>
<dbReference type="PROSITE" id="PS00211">
    <property type="entry name" value="ABC_TRANSPORTER_1"/>
    <property type="match status" value="1"/>
</dbReference>
<proteinExistence type="predicted"/>
<dbReference type="PANTHER" id="PTHR19211:SF6">
    <property type="entry name" value="BLL7188 PROTEIN"/>
    <property type="match status" value="1"/>
</dbReference>
<dbReference type="KEGG" id="rsu:NHU_02373"/>
<dbReference type="InterPro" id="IPR027417">
    <property type="entry name" value="P-loop_NTPase"/>
</dbReference>
<evidence type="ECO:0000256" key="1">
    <source>
        <dbReference type="ARBA" id="ARBA00022737"/>
    </source>
</evidence>
<dbReference type="Gene3D" id="3.40.50.300">
    <property type="entry name" value="P-loop containing nucleotide triphosphate hydrolases"/>
    <property type="match status" value="1"/>
</dbReference>
<dbReference type="PATRIC" id="fig|35806.4.peg.2443"/>
<reference evidence="5 6" key="1">
    <citation type="submission" date="2015-02" db="EMBL/GenBank/DDBJ databases">
        <title>Genome sequene of Rhodovulum sulfidophilum DSM 2351.</title>
        <authorList>
            <person name="Nagao N."/>
        </authorList>
    </citation>
    <scope>NUCLEOTIDE SEQUENCE [LARGE SCALE GENOMIC DNA]</scope>
    <source>
        <strain evidence="5 6">DSM 2351</strain>
    </source>
</reference>
<dbReference type="InterPro" id="IPR003439">
    <property type="entry name" value="ABC_transporter-like_ATP-bd"/>
</dbReference>
<dbReference type="InterPro" id="IPR017871">
    <property type="entry name" value="ABC_transporter-like_CS"/>
</dbReference>
<dbReference type="EMBL" id="AP014800">
    <property type="protein sequence ID" value="BAQ69524.1"/>
    <property type="molecule type" value="Genomic_DNA"/>
</dbReference>
<dbReference type="GO" id="GO:0016887">
    <property type="term" value="F:ATP hydrolysis activity"/>
    <property type="evidence" value="ECO:0007669"/>
    <property type="project" value="InterPro"/>
</dbReference>
<evidence type="ECO:0000256" key="3">
    <source>
        <dbReference type="ARBA" id="ARBA00022840"/>
    </source>
</evidence>
<organism evidence="5 6">
    <name type="scientific">Rhodovulum sulfidophilum</name>
    <name type="common">Rhodobacter sulfidophilus</name>
    <dbReference type="NCBI Taxonomy" id="35806"/>
    <lineage>
        <taxon>Bacteria</taxon>
        <taxon>Pseudomonadati</taxon>
        <taxon>Pseudomonadota</taxon>
        <taxon>Alphaproteobacteria</taxon>
        <taxon>Rhodobacterales</taxon>
        <taxon>Paracoccaceae</taxon>
        <taxon>Rhodovulum</taxon>
    </lineage>
</organism>
<dbReference type="SUPFAM" id="SSF52540">
    <property type="entry name" value="P-loop containing nucleoside triphosphate hydrolases"/>
    <property type="match status" value="1"/>
</dbReference>
<evidence type="ECO:0000313" key="5">
    <source>
        <dbReference type="EMBL" id="BAQ69524.1"/>
    </source>
</evidence>
<dbReference type="AlphaFoldDB" id="A0A0D6B482"/>
<keyword evidence="3" id="KW-0067">ATP-binding</keyword>
<gene>
    <name evidence="5" type="ORF">NHU_02373</name>
</gene>
<keyword evidence="1" id="KW-0677">Repeat</keyword>
<sequence length="183" mass="19331">MPASVSLSSLSWSAPDGTSLFTNLDLTFGAERTGLVGRNGTGKSTLLHLIAGHSSPASGRISVTGSVAMMRQEALEHPEETVADLLGVRPALELMDRAERGRATSEELAEADWSLPARIEAALARCDLSVAPDTRLACLSGGQRSRAALAALILAEPDFLLMDEPTNNLDRAGRRAVIDLLRG</sequence>
<dbReference type="PANTHER" id="PTHR19211">
    <property type="entry name" value="ATP-BINDING TRANSPORT PROTEIN-RELATED"/>
    <property type="match status" value="1"/>
</dbReference>
<evidence type="ECO:0000259" key="4">
    <source>
        <dbReference type="Pfam" id="PF00005"/>
    </source>
</evidence>
<evidence type="ECO:0000256" key="2">
    <source>
        <dbReference type="ARBA" id="ARBA00022741"/>
    </source>
</evidence>
<keyword evidence="2" id="KW-0547">Nucleotide-binding</keyword>
<protein>
    <submittedName>
        <fullName evidence="5">ABC transporter-like protein</fullName>
    </submittedName>
</protein>
<dbReference type="InterPro" id="IPR050611">
    <property type="entry name" value="ABCF"/>
</dbReference>
<name>A0A0D6B482_RHOSU</name>
<dbReference type="Pfam" id="PF00005">
    <property type="entry name" value="ABC_tran"/>
    <property type="match status" value="1"/>
</dbReference>
<accession>A0A0D6B482</accession>
<feature type="domain" description="ABC transporter" evidence="4">
    <location>
        <begin position="30"/>
        <end position="167"/>
    </location>
</feature>